<dbReference type="Proteomes" id="UP001151234">
    <property type="component" value="Unassembled WGS sequence"/>
</dbReference>
<proteinExistence type="predicted"/>
<evidence type="ECO:0000313" key="1">
    <source>
        <dbReference type="EMBL" id="MDA5398777.1"/>
    </source>
</evidence>
<dbReference type="AlphaFoldDB" id="A0A9X3UHX1"/>
<dbReference type="RefSeq" id="WP_267990181.1">
    <property type="nucleotide sequence ID" value="NZ_JAPJZI010000001.1"/>
</dbReference>
<protein>
    <submittedName>
        <fullName evidence="1">Uncharacterized protein</fullName>
    </submittedName>
</protein>
<reference evidence="1" key="1">
    <citation type="submission" date="2022-11" db="EMBL/GenBank/DDBJ databases">
        <title>Draft genome sequence of Hoeflea poritis E7-10 and Hoeflea prorocentri PM5-8, separated from scleractinian coral Porites lutea and marine dinoflagellate.</title>
        <authorList>
            <person name="Zhang G."/>
            <person name="Wei Q."/>
            <person name="Cai L."/>
        </authorList>
    </citation>
    <scope>NUCLEOTIDE SEQUENCE</scope>
    <source>
        <strain evidence="1">PM5-8</strain>
    </source>
</reference>
<organism evidence="1 2">
    <name type="scientific">Hoeflea prorocentri</name>
    <dbReference type="NCBI Taxonomy" id="1922333"/>
    <lineage>
        <taxon>Bacteria</taxon>
        <taxon>Pseudomonadati</taxon>
        <taxon>Pseudomonadota</taxon>
        <taxon>Alphaproteobacteria</taxon>
        <taxon>Hyphomicrobiales</taxon>
        <taxon>Rhizobiaceae</taxon>
        <taxon>Hoeflea</taxon>
    </lineage>
</organism>
<comment type="caution">
    <text evidence="1">The sequence shown here is derived from an EMBL/GenBank/DDBJ whole genome shotgun (WGS) entry which is preliminary data.</text>
</comment>
<accession>A0A9X3UHX1</accession>
<evidence type="ECO:0000313" key="2">
    <source>
        <dbReference type="Proteomes" id="UP001151234"/>
    </source>
</evidence>
<gene>
    <name evidence="1" type="ORF">OQ273_09375</name>
</gene>
<dbReference type="EMBL" id="JAPJZI010000001">
    <property type="protein sequence ID" value="MDA5398777.1"/>
    <property type="molecule type" value="Genomic_DNA"/>
</dbReference>
<sequence>MFLFLFFSLRLVNAGKACQTDVFVHEVWGEEQTVEISGETWTIRHRDGDTIEYYSASIGTGIPYRALMPISGNGPAYPHRMIGDLLLINMEVYRPKCFDE</sequence>
<name>A0A9X3UHX1_9HYPH</name>
<keyword evidence="2" id="KW-1185">Reference proteome</keyword>